<keyword evidence="5 9" id="KW-0540">Nuclease</keyword>
<dbReference type="InterPro" id="IPR014720">
    <property type="entry name" value="dsRBD_dom"/>
</dbReference>
<evidence type="ECO:0000256" key="3">
    <source>
        <dbReference type="ARBA" id="ARBA00022552"/>
    </source>
</evidence>
<dbReference type="PANTHER" id="PTHR11207">
    <property type="entry name" value="RIBONUCLEASE III"/>
    <property type="match status" value="1"/>
</dbReference>
<evidence type="ECO:0000313" key="12">
    <source>
        <dbReference type="EMBL" id="AFM26272.1"/>
    </source>
</evidence>
<dbReference type="GO" id="GO:0008033">
    <property type="term" value="P:tRNA processing"/>
    <property type="evidence" value="ECO:0007669"/>
    <property type="project" value="UniProtKB-KW"/>
</dbReference>
<evidence type="ECO:0000256" key="2">
    <source>
        <dbReference type="ARBA" id="ARBA00010183"/>
    </source>
</evidence>
<organism evidence="12 13">
    <name type="scientific">Desulfomonile tiedjei (strain ATCC 49306 / DSM 6799 / DCB-1)</name>
    <dbReference type="NCBI Taxonomy" id="706587"/>
    <lineage>
        <taxon>Bacteria</taxon>
        <taxon>Pseudomonadati</taxon>
        <taxon>Thermodesulfobacteriota</taxon>
        <taxon>Desulfomonilia</taxon>
        <taxon>Desulfomonilales</taxon>
        <taxon>Desulfomonilaceae</taxon>
        <taxon>Desulfomonile</taxon>
    </lineage>
</organism>
<feature type="domain" description="DRBM" evidence="10">
    <location>
        <begin position="165"/>
        <end position="234"/>
    </location>
</feature>
<dbReference type="SUPFAM" id="SSF54768">
    <property type="entry name" value="dsRNA-binding domain-like"/>
    <property type="match status" value="1"/>
</dbReference>
<dbReference type="InterPro" id="IPR011907">
    <property type="entry name" value="RNase_III"/>
</dbReference>
<dbReference type="FunFam" id="1.10.1520.10:FF:000001">
    <property type="entry name" value="Ribonuclease 3"/>
    <property type="match status" value="1"/>
</dbReference>
<keyword evidence="9" id="KW-0699">rRNA-binding</keyword>
<keyword evidence="8 9" id="KW-0694">RNA-binding</keyword>
<accession>I4C9N1</accession>
<dbReference type="EC" id="3.1.26.3" evidence="9"/>
<dbReference type="PROSITE" id="PS50137">
    <property type="entry name" value="DS_RBD"/>
    <property type="match status" value="1"/>
</dbReference>
<dbReference type="PATRIC" id="fig|706587.4.peg.4123"/>
<dbReference type="GO" id="GO:0046872">
    <property type="term" value="F:metal ion binding"/>
    <property type="evidence" value="ECO:0007669"/>
    <property type="project" value="UniProtKB-KW"/>
</dbReference>
<evidence type="ECO:0000256" key="4">
    <source>
        <dbReference type="ARBA" id="ARBA00022664"/>
    </source>
</evidence>
<dbReference type="SMART" id="SM00358">
    <property type="entry name" value="DSRM"/>
    <property type="match status" value="1"/>
</dbReference>
<evidence type="ECO:0000313" key="13">
    <source>
        <dbReference type="Proteomes" id="UP000006055"/>
    </source>
</evidence>
<dbReference type="RefSeq" id="WP_014811400.1">
    <property type="nucleotide sequence ID" value="NC_018025.1"/>
</dbReference>
<dbReference type="InterPro" id="IPR000999">
    <property type="entry name" value="RNase_III_dom"/>
</dbReference>
<gene>
    <name evidence="9" type="primary">rnc</name>
    <name evidence="12" type="ordered locus">Desti_3626</name>
</gene>
<dbReference type="NCBIfam" id="TIGR02191">
    <property type="entry name" value="RNaseIII"/>
    <property type="match status" value="1"/>
</dbReference>
<dbReference type="GO" id="GO:0004525">
    <property type="term" value="F:ribonuclease III activity"/>
    <property type="evidence" value="ECO:0007669"/>
    <property type="project" value="UniProtKB-UniRule"/>
</dbReference>
<feature type="binding site" evidence="9">
    <location>
        <position position="127"/>
    </location>
    <ligand>
        <name>Mg(2+)</name>
        <dbReference type="ChEBI" id="CHEBI:18420"/>
    </ligand>
</feature>
<keyword evidence="9" id="KW-0963">Cytoplasm</keyword>
<evidence type="ECO:0000256" key="8">
    <source>
        <dbReference type="ARBA" id="ARBA00022884"/>
    </source>
</evidence>
<dbReference type="Proteomes" id="UP000006055">
    <property type="component" value="Chromosome"/>
</dbReference>
<comment type="similarity">
    <text evidence="2">Belongs to the ribonuclease III family.</text>
</comment>
<dbReference type="GO" id="GO:0006397">
    <property type="term" value="P:mRNA processing"/>
    <property type="evidence" value="ECO:0007669"/>
    <property type="project" value="UniProtKB-UniRule"/>
</dbReference>
<dbReference type="SUPFAM" id="SSF69065">
    <property type="entry name" value="RNase III domain-like"/>
    <property type="match status" value="1"/>
</dbReference>
<reference evidence="13" key="1">
    <citation type="submission" date="2012-06" db="EMBL/GenBank/DDBJ databases">
        <title>Complete sequence of chromosome of Desulfomonile tiedjei DSM 6799.</title>
        <authorList>
            <person name="Lucas S."/>
            <person name="Copeland A."/>
            <person name="Lapidus A."/>
            <person name="Glavina del Rio T."/>
            <person name="Dalin E."/>
            <person name="Tice H."/>
            <person name="Bruce D."/>
            <person name="Goodwin L."/>
            <person name="Pitluck S."/>
            <person name="Peters L."/>
            <person name="Ovchinnikova G."/>
            <person name="Zeytun A."/>
            <person name="Lu M."/>
            <person name="Kyrpides N."/>
            <person name="Mavromatis K."/>
            <person name="Ivanova N."/>
            <person name="Brettin T."/>
            <person name="Detter J.C."/>
            <person name="Han C."/>
            <person name="Larimer F."/>
            <person name="Land M."/>
            <person name="Hauser L."/>
            <person name="Markowitz V."/>
            <person name="Cheng J.-F."/>
            <person name="Hugenholtz P."/>
            <person name="Woyke T."/>
            <person name="Wu D."/>
            <person name="Spring S."/>
            <person name="Schroeder M."/>
            <person name="Brambilla E."/>
            <person name="Klenk H.-P."/>
            <person name="Eisen J.A."/>
        </authorList>
    </citation>
    <scope>NUCLEOTIDE SEQUENCE [LARGE SCALE GENOMIC DNA]</scope>
    <source>
        <strain evidence="13">ATCC 49306 / DSM 6799 / DCB-1</strain>
    </source>
</reference>
<dbReference type="SMART" id="SM00535">
    <property type="entry name" value="RIBOc"/>
    <property type="match status" value="1"/>
</dbReference>
<dbReference type="OrthoDB" id="9805026at2"/>
<keyword evidence="7 9" id="KW-0378">Hydrolase</keyword>
<evidence type="ECO:0000256" key="1">
    <source>
        <dbReference type="ARBA" id="ARBA00000109"/>
    </source>
</evidence>
<dbReference type="AlphaFoldDB" id="I4C9N1"/>
<dbReference type="GO" id="GO:0003725">
    <property type="term" value="F:double-stranded RNA binding"/>
    <property type="evidence" value="ECO:0007669"/>
    <property type="project" value="TreeGrafter"/>
</dbReference>
<keyword evidence="9" id="KW-0819">tRNA processing</keyword>
<dbReference type="GO" id="GO:0010468">
    <property type="term" value="P:regulation of gene expression"/>
    <property type="evidence" value="ECO:0007669"/>
    <property type="project" value="TreeGrafter"/>
</dbReference>
<dbReference type="PANTHER" id="PTHR11207:SF0">
    <property type="entry name" value="RIBONUCLEASE 3"/>
    <property type="match status" value="1"/>
</dbReference>
<sequence length="247" mass="27577">MTVLSATEQQEIELILGHAFNNNGHLLAALTRRSFWHENRGFCIRHNERLEFLGDAVLGLVIAEILYREFPKAEEGELQKKRASLVNRAALAQLMRRLNLAPFIRMGRGDELSGCRDRDSILADTLEALIAAVFLDGGFTKASDMIKQHFYPLIKRCSTRDGVDDCKSALQEKAQAVMGVTPTYEVIDQWGEEHQKTFSVAVFLGNHMAGLGTGRNKREAAQNAAREALDRLENGEDTCCEESPPCE</sequence>
<proteinExistence type="inferred from homology"/>
<feature type="active site" evidence="9">
    <location>
        <position position="127"/>
    </location>
</feature>
<keyword evidence="9" id="KW-0460">Magnesium</keyword>
<comment type="subcellular location">
    <subcellularLocation>
        <location evidence="9">Cytoplasm</location>
    </subcellularLocation>
</comment>
<feature type="active site" evidence="9">
    <location>
        <position position="55"/>
    </location>
</feature>
<name>I4C9N1_DESTA</name>
<dbReference type="KEGG" id="dti:Desti_3626"/>
<feature type="binding site" evidence="9">
    <location>
        <position position="51"/>
    </location>
    <ligand>
        <name>Mg(2+)</name>
        <dbReference type="ChEBI" id="CHEBI:18420"/>
    </ligand>
</feature>
<evidence type="ECO:0000256" key="5">
    <source>
        <dbReference type="ARBA" id="ARBA00022722"/>
    </source>
</evidence>
<keyword evidence="9" id="KW-0479">Metal-binding</keyword>
<dbReference type="GO" id="GO:0006364">
    <property type="term" value="P:rRNA processing"/>
    <property type="evidence" value="ECO:0007669"/>
    <property type="project" value="UniProtKB-UniRule"/>
</dbReference>
<dbReference type="eggNOG" id="COG0571">
    <property type="taxonomic scope" value="Bacteria"/>
</dbReference>
<dbReference type="Gene3D" id="1.10.1520.10">
    <property type="entry name" value="Ribonuclease III domain"/>
    <property type="match status" value="1"/>
</dbReference>
<dbReference type="CDD" id="cd00593">
    <property type="entry name" value="RIBOc"/>
    <property type="match status" value="1"/>
</dbReference>
<evidence type="ECO:0000256" key="6">
    <source>
        <dbReference type="ARBA" id="ARBA00022759"/>
    </source>
</evidence>
<dbReference type="CDD" id="cd10845">
    <property type="entry name" value="DSRM_RNAse_III_family"/>
    <property type="match status" value="1"/>
</dbReference>
<dbReference type="PROSITE" id="PS00517">
    <property type="entry name" value="RNASE_3_1"/>
    <property type="match status" value="1"/>
</dbReference>
<comment type="subunit">
    <text evidence="9">Homodimer.</text>
</comment>
<keyword evidence="3 9" id="KW-0698">rRNA processing</keyword>
<feature type="binding site" evidence="9">
    <location>
        <position position="124"/>
    </location>
    <ligand>
        <name>Mg(2+)</name>
        <dbReference type="ChEBI" id="CHEBI:18420"/>
    </ligand>
</feature>
<dbReference type="STRING" id="706587.Desti_3626"/>
<dbReference type="Pfam" id="PF14622">
    <property type="entry name" value="Ribonucleas_3_3"/>
    <property type="match status" value="1"/>
</dbReference>
<keyword evidence="13" id="KW-1185">Reference proteome</keyword>
<keyword evidence="4 9" id="KW-0507">mRNA processing</keyword>
<dbReference type="Pfam" id="PF00035">
    <property type="entry name" value="dsrm"/>
    <property type="match status" value="1"/>
</dbReference>
<feature type="domain" description="RNase III" evidence="11">
    <location>
        <begin position="9"/>
        <end position="138"/>
    </location>
</feature>
<dbReference type="PROSITE" id="PS50142">
    <property type="entry name" value="RNASE_3_2"/>
    <property type="match status" value="1"/>
</dbReference>
<dbReference type="EMBL" id="CP003360">
    <property type="protein sequence ID" value="AFM26272.1"/>
    <property type="molecule type" value="Genomic_DNA"/>
</dbReference>
<dbReference type="HOGENOM" id="CLU_000907_1_3_7"/>
<dbReference type="InterPro" id="IPR036389">
    <property type="entry name" value="RNase_III_sf"/>
</dbReference>
<evidence type="ECO:0000256" key="9">
    <source>
        <dbReference type="HAMAP-Rule" id="MF_00104"/>
    </source>
</evidence>
<comment type="catalytic activity">
    <reaction evidence="1 9">
        <text>Endonucleolytic cleavage to 5'-phosphomonoester.</text>
        <dbReference type="EC" id="3.1.26.3"/>
    </reaction>
</comment>
<comment type="cofactor">
    <cofactor evidence="9">
        <name>Mg(2+)</name>
        <dbReference type="ChEBI" id="CHEBI:18420"/>
    </cofactor>
</comment>
<evidence type="ECO:0000259" key="10">
    <source>
        <dbReference type="PROSITE" id="PS50137"/>
    </source>
</evidence>
<protein>
    <recommendedName>
        <fullName evidence="9">Ribonuclease 3</fullName>
        <ecNumber evidence="9">3.1.26.3</ecNumber>
    </recommendedName>
    <alternativeName>
        <fullName evidence="9">Ribonuclease III</fullName>
        <shortName evidence="9">RNase III</shortName>
    </alternativeName>
</protein>
<comment type="function">
    <text evidence="9">Digests double-stranded RNA. Involved in the processing of primary rRNA transcript to yield the immediate precursors to the large and small rRNAs (23S and 16S). Processes some mRNAs, and tRNAs when they are encoded in the rRNA operon. Processes pre-crRNA and tracrRNA of type II CRISPR loci if present in the organism.</text>
</comment>
<evidence type="ECO:0000256" key="7">
    <source>
        <dbReference type="ARBA" id="ARBA00022801"/>
    </source>
</evidence>
<dbReference type="Gene3D" id="3.30.160.20">
    <property type="match status" value="1"/>
</dbReference>
<dbReference type="HAMAP" id="MF_00104">
    <property type="entry name" value="RNase_III"/>
    <property type="match status" value="1"/>
</dbReference>
<dbReference type="GO" id="GO:0005737">
    <property type="term" value="C:cytoplasm"/>
    <property type="evidence" value="ECO:0007669"/>
    <property type="project" value="UniProtKB-SubCell"/>
</dbReference>
<dbReference type="GO" id="GO:0019843">
    <property type="term" value="F:rRNA binding"/>
    <property type="evidence" value="ECO:0007669"/>
    <property type="project" value="UniProtKB-KW"/>
</dbReference>
<evidence type="ECO:0000259" key="11">
    <source>
        <dbReference type="PROSITE" id="PS50142"/>
    </source>
</evidence>
<keyword evidence="6 9" id="KW-0255">Endonuclease</keyword>